<feature type="transmembrane region" description="Helical" evidence="1">
    <location>
        <begin position="189"/>
        <end position="205"/>
    </location>
</feature>
<feature type="transmembrane region" description="Helical" evidence="1">
    <location>
        <begin position="211"/>
        <end position="228"/>
    </location>
</feature>
<evidence type="ECO:0000313" key="3">
    <source>
        <dbReference type="Proteomes" id="UP001519504"/>
    </source>
</evidence>
<feature type="transmembrane region" description="Helical" evidence="1">
    <location>
        <begin position="12"/>
        <end position="35"/>
    </location>
</feature>
<dbReference type="RefSeq" id="WP_213809148.1">
    <property type="nucleotide sequence ID" value="NZ_JAAMFK010000004.1"/>
</dbReference>
<sequence>MKQIFLKFYKNIYFPLFLIGMFLFLTALFYAATILHPQDWMATYFIGNDSHLNIPVSSYHGIGGYFHVAVDRYHVWTSRFLIELISFPLARHIVLWSFISSAITLLTMIIVSRGFANLYKISFKKSFVVVLVGLTFFSIDLLGGLQPDNQVTVFPAGVFATMNNYYWMICCVILSFYCAWQSTLLENKSVQYILIGFGALLSMIAVNSEQIAIFLFMFSSIVLIYKLLNNKIVTIPKCYILSTWVISLMGILNAYVSPGNKARAYFMNQRYPEYHTRSLFRKIDSTFQISMDWLTFQNILLAGLIIVMLVSLIKQKKIVETLLAGSLFVLMYGFPSNSLQNMIHNDILNISKKYPLEYVSETSITDVASWLPDLYYALLFVLLCYLFHESFKKFNYYKETIVLLIIGILSSSVIALSPNILVGSTRPFILFSIVLLLVLINFICGIIVDYSKNNQ</sequence>
<feature type="transmembrane region" description="Helical" evidence="1">
    <location>
        <begin position="294"/>
        <end position="313"/>
    </location>
</feature>
<protein>
    <submittedName>
        <fullName evidence="2">Uncharacterized protein</fullName>
    </submittedName>
</protein>
<keyword evidence="1" id="KW-0472">Membrane</keyword>
<reference evidence="2 3" key="1">
    <citation type="submission" date="2020-02" db="EMBL/GenBank/DDBJ databases">
        <title>Fructobacillus sp. isolated from paper mulberry of Taiwan.</title>
        <authorList>
            <person name="Lin S.-T."/>
        </authorList>
    </citation>
    <scope>NUCLEOTIDE SEQUENCE [LARGE SCALE GENOMIC DNA]</scope>
    <source>
        <strain evidence="2 3">M2-14</strain>
    </source>
</reference>
<feature type="transmembrane region" description="Helical" evidence="1">
    <location>
        <begin position="165"/>
        <end position="182"/>
    </location>
</feature>
<feature type="transmembrane region" description="Helical" evidence="1">
    <location>
        <begin position="127"/>
        <end position="145"/>
    </location>
</feature>
<name>A0ABS5R091_9LACO</name>
<dbReference type="EMBL" id="JAAMFK010000004">
    <property type="protein sequence ID" value="MBS9338868.1"/>
    <property type="molecule type" value="Genomic_DNA"/>
</dbReference>
<dbReference type="Proteomes" id="UP001519504">
    <property type="component" value="Unassembled WGS sequence"/>
</dbReference>
<feature type="transmembrane region" description="Helical" evidence="1">
    <location>
        <begin position="400"/>
        <end position="422"/>
    </location>
</feature>
<gene>
    <name evidence="2" type="ORF">G6R29_04420</name>
</gene>
<proteinExistence type="predicted"/>
<keyword evidence="1" id="KW-1133">Transmembrane helix</keyword>
<keyword evidence="3" id="KW-1185">Reference proteome</keyword>
<accession>A0ABS5R091</accession>
<evidence type="ECO:0000313" key="2">
    <source>
        <dbReference type="EMBL" id="MBS9338868.1"/>
    </source>
</evidence>
<evidence type="ECO:0000256" key="1">
    <source>
        <dbReference type="SAM" id="Phobius"/>
    </source>
</evidence>
<organism evidence="2 3">
    <name type="scientific">Fructobacillus broussonetiae</name>
    <dbReference type="NCBI Taxonomy" id="2713173"/>
    <lineage>
        <taxon>Bacteria</taxon>
        <taxon>Bacillati</taxon>
        <taxon>Bacillota</taxon>
        <taxon>Bacilli</taxon>
        <taxon>Lactobacillales</taxon>
        <taxon>Lactobacillaceae</taxon>
        <taxon>Fructobacillus</taxon>
    </lineage>
</organism>
<feature type="transmembrane region" description="Helical" evidence="1">
    <location>
        <begin position="318"/>
        <end position="335"/>
    </location>
</feature>
<feature type="transmembrane region" description="Helical" evidence="1">
    <location>
        <begin position="93"/>
        <end position="115"/>
    </location>
</feature>
<feature type="transmembrane region" description="Helical" evidence="1">
    <location>
        <begin position="367"/>
        <end position="388"/>
    </location>
</feature>
<keyword evidence="1" id="KW-0812">Transmembrane</keyword>
<comment type="caution">
    <text evidence="2">The sequence shown here is derived from an EMBL/GenBank/DDBJ whole genome shotgun (WGS) entry which is preliminary data.</text>
</comment>
<feature type="transmembrane region" description="Helical" evidence="1">
    <location>
        <begin position="240"/>
        <end position="257"/>
    </location>
</feature>
<feature type="transmembrane region" description="Helical" evidence="1">
    <location>
        <begin position="428"/>
        <end position="448"/>
    </location>
</feature>